<dbReference type="PANTHER" id="PTHR33154">
    <property type="entry name" value="TRANSCRIPTIONAL REGULATOR, ARSR FAMILY"/>
    <property type="match status" value="1"/>
</dbReference>
<dbReference type="InterPro" id="IPR036388">
    <property type="entry name" value="WH-like_DNA-bd_sf"/>
</dbReference>
<evidence type="ECO:0000256" key="2">
    <source>
        <dbReference type="ARBA" id="ARBA00023125"/>
    </source>
</evidence>
<evidence type="ECO:0000259" key="4">
    <source>
        <dbReference type="PROSITE" id="PS50987"/>
    </source>
</evidence>
<dbReference type="PRINTS" id="PR00778">
    <property type="entry name" value="HTHARSR"/>
</dbReference>
<proteinExistence type="predicted"/>
<dbReference type="InterPro" id="IPR051081">
    <property type="entry name" value="HTH_MetalResp_TranReg"/>
</dbReference>
<dbReference type="PANTHER" id="PTHR33154:SF15">
    <property type="entry name" value="REGULATORY PROTEIN ARSR"/>
    <property type="match status" value="1"/>
</dbReference>
<protein>
    <submittedName>
        <fullName evidence="5">Metalloregulator ArsR/SmtB family transcription factor</fullName>
    </submittedName>
</protein>
<dbReference type="InterPro" id="IPR036390">
    <property type="entry name" value="WH_DNA-bd_sf"/>
</dbReference>
<accession>A0ABT1CPQ8</accession>
<dbReference type="CDD" id="cd00090">
    <property type="entry name" value="HTH_ARSR"/>
    <property type="match status" value="1"/>
</dbReference>
<name>A0ABT1CPQ8_9HYPH</name>
<keyword evidence="2" id="KW-0238">DNA-binding</keyword>
<dbReference type="InterPro" id="IPR001845">
    <property type="entry name" value="HTH_ArsR_DNA-bd_dom"/>
</dbReference>
<evidence type="ECO:0000313" key="5">
    <source>
        <dbReference type="EMBL" id="MCO6407596.1"/>
    </source>
</evidence>
<keyword evidence="3" id="KW-0804">Transcription</keyword>
<sequence>MKADATDNSDRDRAVARKLAALAHPVRLRLLRDLGAADSCCVKDMVGRIGLAQSTVSQHLKVLVDAELVSFRTDRQSSRYTVNSDALRELAAIIGTTLDRCCAGASCTGAGRDELTDYNRTGPAAADPAGHKDI</sequence>
<dbReference type="SUPFAM" id="SSF46785">
    <property type="entry name" value="Winged helix' DNA-binding domain"/>
    <property type="match status" value="1"/>
</dbReference>
<dbReference type="RefSeq" id="WP_382264084.1">
    <property type="nucleotide sequence ID" value="NZ_JBHSDD010000002.1"/>
</dbReference>
<evidence type="ECO:0000256" key="3">
    <source>
        <dbReference type="ARBA" id="ARBA00023163"/>
    </source>
</evidence>
<evidence type="ECO:0000313" key="6">
    <source>
        <dbReference type="Proteomes" id="UP001320715"/>
    </source>
</evidence>
<dbReference type="InterPro" id="IPR011991">
    <property type="entry name" value="ArsR-like_HTH"/>
</dbReference>
<comment type="caution">
    <text evidence="5">The sequence shown here is derived from an EMBL/GenBank/DDBJ whole genome shotgun (WGS) entry which is preliminary data.</text>
</comment>
<dbReference type="EMBL" id="JAAAML010000001">
    <property type="protein sequence ID" value="MCO6407596.1"/>
    <property type="molecule type" value="Genomic_DNA"/>
</dbReference>
<organism evidence="5 6">
    <name type="scientific">Hoeflea alexandrii</name>
    <dbReference type="NCBI Taxonomy" id="288436"/>
    <lineage>
        <taxon>Bacteria</taxon>
        <taxon>Pseudomonadati</taxon>
        <taxon>Pseudomonadota</taxon>
        <taxon>Alphaproteobacteria</taxon>
        <taxon>Hyphomicrobiales</taxon>
        <taxon>Rhizobiaceae</taxon>
        <taxon>Hoeflea</taxon>
    </lineage>
</organism>
<keyword evidence="6" id="KW-1185">Reference proteome</keyword>
<dbReference type="Proteomes" id="UP001320715">
    <property type="component" value="Unassembled WGS sequence"/>
</dbReference>
<keyword evidence="1" id="KW-0805">Transcription regulation</keyword>
<reference evidence="5 6" key="1">
    <citation type="submission" date="2020-01" db="EMBL/GenBank/DDBJ databases">
        <title>Genomes of bacteria type strains.</title>
        <authorList>
            <person name="Chen J."/>
            <person name="Zhu S."/>
            <person name="Yang J."/>
        </authorList>
    </citation>
    <scope>NUCLEOTIDE SEQUENCE [LARGE SCALE GENOMIC DNA]</scope>
    <source>
        <strain evidence="5 6">DSM 16655</strain>
    </source>
</reference>
<dbReference type="PROSITE" id="PS50987">
    <property type="entry name" value="HTH_ARSR_2"/>
    <property type="match status" value="1"/>
</dbReference>
<dbReference type="Gene3D" id="1.10.10.10">
    <property type="entry name" value="Winged helix-like DNA-binding domain superfamily/Winged helix DNA-binding domain"/>
    <property type="match status" value="1"/>
</dbReference>
<gene>
    <name evidence="5" type="ORF">GTW23_05360</name>
</gene>
<dbReference type="Pfam" id="PF12840">
    <property type="entry name" value="HTH_20"/>
    <property type="match status" value="1"/>
</dbReference>
<feature type="domain" description="HTH arsR-type" evidence="4">
    <location>
        <begin position="7"/>
        <end position="102"/>
    </location>
</feature>
<dbReference type="NCBIfam" id="NF033788">
    <property type="entry name" value="HTH_metalloreg"/>
    <property type="match status" value="1"/>
</dbReference>
<evidence type="ECO:0000256" key="1">
    <source>
        <dbReference type="ARBA" id="ARBA00023015"/>
    </source>
</evidence>
<dbReference type="SMART" id="SM00418">
    <property type="entry name" value="HTH_ARSR"/>
    <property type="match status" value="1"/>
</dbReference>